<dbReference type="PROSITE" id="PS00678">
    <property type="entry name" value="WD_REPEATS_1"/>
    <property type="match status" value="1"/>
</dbReference>
<sequence length="1401" mass="154526">MQPGNGGPLHFRLFNSMRHVESALNPVTALAFLALGTSKPYLLAGEGQFLKVFDYTRGTLIRTERIFDSQAIHGIVCKSLPEDAGNNGTCLIWGGRSICLISIEADLNINGKPLVKIHQHMPEVLWDDWILDACFRHPNITDSGSGKNTVEAILVTAHNDLLCLKFVEESAETRETRSLYRIASGPSSILYSAHMLWADAGPRLLVAAGTVFGEVLLWSFTSDPSVSPEVKLHYRFTGHEGSVFGVRISEVAQTDTVKRILASCSDDRTIRTWDISGTSSSEKVKPLSDGELNNSEAGLLDETNEVDSTGCLAMIMGHASRIWGLRFLIQKDGCWDLISYGEDSTAQIWRVSPVLDIGRSSWTPHNHVYRLSHQTTYSFHSGKNVWAMAVFRKSGTECIVATGGADGRITAYKPLLHGIPTRTGAWTSQYTMDEVSKTFQTTSSEPSPTQAGKAKSSTENIFDSLKGSWKLTRNLDSLMSAYPSGKLDGRANFAERPPTDSIFDAEYLYSESGDFITQQGLTMRATRQYVYRYSRMTDAISVWFVKLDDGSAVDYLFHKLDFRETDLGVDPSPEVWSASGYHLCVEDNYNADYSFHFRDSKIIQWHAVFDVDGPKKDYMAKATYTRDQAESLEPEEPEYGISPSMSKNALGNQSRQKKPDAFKTYTWIKENEVLTTTEHGNLLVGTFISNAEASNLDGCRNVIWEHVGYHTSLTSSCIATAIPSLGIALLTGTDGTINLYNHRSREIDAIGKLTGKAGFLKAHSLYEPWNRWLRLSHQREMIGVLATCLGSSQATVFMFSPELHPDGQLTKEEAGVPAIHEYCLTLQPKFIVTSSCFLETEKWIILGSRNGDIAIYDLTHTTPNSALDVTPDCFQRIHGEDAITLIQIVPRDVSKLTGRIAILTAGRDGKWAIHHVFHKLQNSKLCVALQTIHLGMPPFGPNIEGACVDPTSKDLLLWGFRSKHFVVWNESQKTEVMTVDCGGAHRNYAYAHRHDGSGGGNFVYTKASICHVLSQTQASHQVIQHGGHGREIKAMALSPAIKTGDDVEIRFVATGAEDTAIRIFDLNARLKCLSIVTKHTTGIQQLRWSSNGQLLFSAAGCEEFFVWRVQSAPFVTFGVVCEAQCPTVTEEVDLRIMDFATEEIHSTHDPDDVAYEPDYLLSKVYSDSSIRLFRYHTGRESFELLTEGSYTTYCLTQAAHLHIGETLSGLCTASTDGHLAFWPLANPLSWHGDDLPTRPPLHWSTRTRIHQSSVKALDSVTISESETLIVTGGDDGAVAFTRVGIRSPSEVVFEAASLLIPGAHASAVTGTVFIGKPTSDTQGENPKGFILASVGNDQRLKIWEVGIDTTQEGAEGITISHMANVYTSIADASSLAAYRDANGRRWLLVAGIGMERWSIGD</sequence>
<feature type="domain" description="DUF6314" evidence="9">
    <location>
        <begin position="465"/>
        <end position="626"/>
    </location>
</feature>
<evidence type="ECO:0000313" key="11">
    <source>
        <dbReference type="Proteomes" id="UP000593566"/>
    </source>
</evidence>
<dbReference type="PROSITE" id="PS50082">
    <property type="entry name" value="WD_REPEATS_2"/>
    <property type="match status" value="1"/>
</dbReference>
<dbReference type="SUPFAM" id="SSF50978">
    <property type="entry name" value="WD40 repeat-like"/>
    <property type="match status" value="2"/>
</dbReference>
<dbReference type="GeneID" id="59336798"/>
<evidence type="ECO:0000259" key="9">
    <source>
        <dbReference type="Pfam" id="PF19834"/>
    </source>
</evidence>
<keyword evidence="3 7" id="KW-0853">WD repeat</keyword>
<dbReference type="SMART" id="SM00320">
    <property type="entry name" value="WD40"/>
    <property type="match status" value="9"/>
</dbReference>
<evidence type="ECO:0000256" key="3">
    <source>
        <dbReference type="ARBA" id="ARBA00022574"/>
    </source>
</evidence>
<name>A0A8H6CPI2_9LECA</name>
<dbReference type="RefSeq" id="XP_037155269.1">
    <property type="nucleotide sequence ID" value="XM_037299268.1"/>
</dbReference>
<comment type="similarity">
    <text evidence="6">Belongs to the WD repeat WDR6 family.</text>
</comment>
<gene>
    <name evidence="10" type="ORF">HO133_008402</name>
</gene>
<keyword evidence="4" id="KW-0819">tRNA processing</keyword>
<evidence type="ECO:0000256" key="5">
    <source>
        <dbReference type="ARBA" id="ARBA00022737"/>
    </source>
</evidence>
<evidence type="ECO:0000256" key="1">
    <source>
        <dbReference type="ARBA" id="ARBA00004496"/>
    </source>
</evidence>
<dbReference type="InterPro" id="IPR015943">
    <property type="entry name" value="WD40/YVTN_repeat-like_dom_sf"/>
</dbReference>
<evidence type="ECO:0000256" key="4">
    <source>
        <dbReference type="ARBA" id="ARBA00022694"/>
    </source>
</evidence>
<dbReference type="InterPro" id="IPR036322">
    <property type="entry name" value="WD40_repeat_dom_sf"/>
</dbReference>
<dbReference type="InterPro" id="IPR019775">
    <property type="entry name" value="WD40_repeat_CS"/>
</dbReference>
<evidence type="ECO:0000256" key="6">
    <source>
        <dbReference type="ARBA" id="ARBA00038255"/>
    </source>
</evidence>
<dbReference type="InterPro" id="IPR001680">
    <property type="entry name" value="WD40_rpt"/>
</dbReference>
<dbReference type="Pfam" id="PF19834">
    <property type="entry name" value="DUF6314"/>
    <property type="match status" value="1"/>
</dbReference>
<dbReference type="Proteomes" id="UP000593566">
    <property type="component" value="Unassembled WGS sequence"/>
</dbReference>
<keyword evidence="5" id="KW-0677">Repeat</keyword>
<evidence type="ECO:0000256" key="8">
    <source>
        <dbReference type="SAM" id="MobiDB-lite"/>
    </source>
</evidence>
<dbReference type="Pfam" id="PF00400">
    <property type="entry name" value="WD40"/>
    <property type="match status" value="2"/>
</dbReference>
<comment type="caution">
    <text evidence="10">The sequence shown here is derived from an EMBL/GenBank/DDBJ whole genome shotgun (WGS) entry which is preliminary data.</text>
</comment>
<keyword evidence="2" id="KW-0963">Cytoplasm</keyword>
<dbReference type="GO" id="GO:0005737">
    <property type="term" value="C:cytoplasm"/>
    <property type="evidence" value="ECO:0007669"/>
    <property type="project" value="UniProtKB-SubCell"/>
</dbReference>
<evidence type="ECO:0000313" key="10">
    <source>
        <dbReference type="EMBL" id="KAF6226961.1"/>
    </source>
</evidence>
<dbReference type="GO" id="GO:0030488">
    <property type="term" value="P:tRNA methylation"/>
    <property type="evidence" value="ECO:0007669"/>
    <property type="project" value="TreeGrafter"/>
</dbReference>
<dbReference type="InterPro" id="IPR045632">
    <property type="entry name" value="DUF6314"/>
</dbReference>
<comment type="subcellular location">
    <subcellularLocation>
        <location evidence="1">Cytoplasm</location>
    </subcellularLocation>
</comment>
<dbReference type="SUPFAM" id="SSF117289">
    <property type="entry name" value="Nucleoporin domain"/>
    <property type="match status" value="1"/>
</dbReference>
<dbReference type="PANTHER" id="PTHR14344:SF3">
    <property type="entry name" value="WD REPEAT-CONTAINING PROTEIN 6"/>
    <property type="match status" value="1"/>
</dbReference>
<dbReference type="PANTHER" id="PTHR14344">
    <property type="entry name" value="WD REPEAT PROTEIN"/>
    <property type="match status" value="1"/>
</dbReference>
<organism evidence="10 11">
    <name type="scientific">Letharia lupina</name>
    <dbReference type="NCBI Taxonomy" id="560253"/>
    <lineage>
        <taxon>Eukaryota</taxon>
        <taxon>Fungi</taxon>
        <taxon>Dikarya</taxon>
        <taxon>Ascomycota</taxon>
        <taxon>Pezizomycotina</taxon>
        <taxon>Lecanoromycetes</taxon>
        <taxon>OSLEUM clade</taxon>
        <taxon>Lecanoromycetidae</taxon>
        <taxon>Lecanorales</taxon>
        <taxon>Lecanorineae</taxon>
        <taxon>Parmeliaceae</taxon>
        <taxon>Letharia</taxon>
    </lineage>
</organism>
<proteinExistence type="inferred from homology"/>
<feature type="compositionally biased region" description="Polar residues" evidence="8">
    <location>
        <begin position="643"/>
        <end position="654"/>
    </location>
</feature>
<dbReference type="EMBL" id="JACCJB010000005">
    <property type="protein sequence ID" value="KAF6226961.1"/>
    <property type="molecule type" value="Genomic_DNA"/>
</dbReference>
<feature type="region of interest" description="Disordered" evidence="8">
    <location>
        <begin position="627"/>
        <end position="657"/>
    </location>
</feature>
<reference evidence="10 11" key="1">
    <citation type="journal article" date="2020" name="Genomics">
        <title>Complete, high-quality genomes from long-read metagenomic sequencing of two wolf lichen thalli reveals enigmatic genome architecture.</title>
        <authorList>
            <person name="McKenzie S.K."/>
            <person name="Walston R.F."/>
            <person name="Allen J.L."/>
        </authorList>
    </citation>
    <scope>NUCLEOTIDE SEQUENCE [LARGE SCALE GENOMIC DNA]</scope>
    <source>
        <strain evidence="10">WasteWater1</strain>
    </source>
</reference>
<evidence type="ECO:0000256" key="7">
    <source>
        <dbReference type="PROSITE-ProRule" id="PRU00221"/>
    </source>
</evidence>
<dbReference type="InterPro" id="IPR051973">
    <property type="entry name" value="tRNA_Anticodon_Mtase-Reg"/>
</dbReference>
<dbReference type="Gene3D" id="2.130.10.10">
    <property type="entry name" value="YVTN repeat-like/Quinoprotein amine dehydrogenase"/>
    <property type="match status" value="4"/>
</dbReference>
<accession>A0A8H6CPI2</accession>
<evidence type="ECO:0000256" key="2">
    <source>
        <dbReference type="ARBA" id="ARBA00022490"/>
    </source>
</evidence>
<keyword evidence="11" id="KW-1185">Reference proteome</keyword>
<feature type="repeat" description="WD" evidence="7">
    <location>
        <begin position="236"/>
        <end position="283"/>
    </location>
</feature>
<protein>
    <recommendedName>
        <fullName evidence="9">DUF6314 domain-containing protein</fullName>
    </recommendedName>
</protein>